<dbReference type="SMART" id="SM00382">
    <property type="entry name" value="AAA"/>
    <property type="match status" value="1"/>
</dbReference>
<dbReference type="InterPro" id="IPR013611">
    <property type="entry name" value="Transp-assoc_OB_typ2"/>
</dbReference>
<protein>
    <recommendedName>
        <fullName evidence="7">Spermidine/putrescine import ATP-binding protein PotA</fullName>
        <ecNumber evidence="7">7.6.2.11</ecNumber>
    </recommendedName>
</protein>
<keyword evidence="1 7" id="KW-0813">Transport</keyword>
<reference evidence="10" key="1">
    <citation type="journal article" date="2017" name="Genome Announc.">
        <title>Draft Genome Sequence of Terrimicrobium sacchariphilum NM-5T, a Facultative Anaerobic Soil Bacterium of the Class Spartobacteria.</title>
        <authorList>
            <person name="Qiu Y.L."/>
            <person name="Tourlousse D.M."/>
            <person name="Matsuura N."/>
            <person name="Ohashi A."/>
            <person name="Sekiguchi Y."/>
        </authorList>
    </citation>
    <scope>NUCLEOTIDE SEQUENCE [LARGE SCALE GENOMIC DNA]</scope>
    <source>
        <strain evidence="10">NM-5</strain>
    </source>
</reference>
<name>A0A146G346_TERSA</name>
<dbReference type="PROSITE" id="PS50893">
    <property type="entry name" value="ABC_TRANSPORTER_2"/>
    <property type="match status" value="1"/>
</dbReference>
<dbReference type="SUPFAM" id="SSF50331">
    <property type="entry name" value="MOP-like"/>
    <property type="match status" value="1"/>
</dbReference>
<dbReference type="GO" id="GO:0043190">
    <property type="term" value="C:ATP-binding cassette (ABC) transporter complex"/>
    <property type="evidence" value="ECO:0007669"/>
    <property type="project" value="InterPro"/>
</dbReference>
<dbReference type="EMBL" id="BDCO01000002">
    <property type="protein sequence ID" value="GAT32071.1"/>
    <property type="molecule type" value="Genomic_DNA"/>
</dbReference>
<dbReference type="InterPro" id="IPR017871">
    <property type="entry name" value="ABC_transporter-like_CS"/>
</dbReference>
<evidence type="ECO:0000256" key="3">
    <source>
        <dbReference type="ARBA" id="ARBA00022741"/>
    </source>
</evidence>
<comment type="caution">
    <text evidence="9">The sequence shown here is derived from an EMBL/GenBank/DDBJ whole genome shotgun (WGS) entry which is preliminary data.</text>
</comment>
<dbReference type="AlphaFoldDB" id="A0A146G346"/>
<dbReference type="EC" id="7.6.2.11" evidence="7"/>
<dbReference type="GO" id="GO:0005524">
    <property type="term" value="F:ATP binding"/>
    <property type="evidence" value="ECO:0007669"/>
    <property type="project" value="UniProtKB-KW"/>
</dbReference>
<feature type="domain" description="ABC transporter" evidence="8">
    <location>
        <begin position="9"/>
        <end position="239"/>
    </location>
</feature>
<evidence type="ECO:0000256" key="6">
    <source>
        <dbReference type="ARBA" id="ARBA00023136"/>
    </source>
</evidence>
<dbReference type="PANTHER" id="PTHR42781">
    <property type="entry name" value="SPERMIDINE/PUTRESCINE IMPORT ATP-BINDING PROTEIN POTA"/>
    <property type="match status" value="1"/>
</dbReference>
<dbReference type="PANTHER" id="PTHR42781:SF4">
    <property type="entry name" value="SPERMIDINE_PUTRESCINE IMPORT ATP-BINDING PROTEIN POTA"/>
    <property type="match status" value="1"/>
</dbReference>
<dbReference type="GO" id="GO:0015594">
    <property type="term" value="F:ABC-type putrescine transporter activity"/>
    <property type="evidence" value="ECO:0007669"/>
    <property type="project" value="InterPro"/>
</dbReference>
<dbReference type="SUPFAM" id="SSF52540">
    <property type="entry name" value="P-loop containing nucleoside triphosphate hydrolases"/>
    <property type="match status" value="1"/>
</dbReference>
<accession>A0A146G346</accession>
<evidence type="ECO:0000256" key="2">
    <source>
        <dbReference type="ARBA" id="ARBA00022475"/>
    </source>
</evidence>
<keyword evidence="10" id="KW-1185">Reference proteome</keyword>
<dbReference type="InterPro" id="IPR003439">
    <property type="entry name" value="ABC_transporter-like_ATP-bd"/>
</dbReference>
<proteinExistence type="inferred from homology"/>
<keyword evidence="4 7" id="KW-0067">ATP-binding</keyword>
<comment type="similarity">
    <text evidence="7">Belongs to the ABC transporter superfamily. Spermidine/putrescine importer (TC 3.A.1.11.1) family.</text>
</comment>
<evidence type="ECO:0000256" key="1">
    <source>
        <dbReference type="ARBA" id="ARBA00022448"/>
    </source>
</evidence>
<dbReference type="InterPro" id="IPR050093">
    <property type="entry name" value="ABC_SmlMolc_Importer"/>
</dbReference>
<dbReference type="Pfam" id="PF00005">
    <property type="entry name" value="ABC_tran"/>
    <property type="match status" value="1"/>
</dbReference>
<evidence type="ECO:0000256" key="5">
    <source>
        <dbReference type="ARBA" id="ARBA00022967"/>
    </source>
</evidence>
<dbReference type="InterPro" id="IPR027417">
    <property type="entry name" value="P-loop_NTPase"/>
</dbReference>
<organism evidence="9 10">
    <name type="scientific">Terrimicrobium sacchariphilum</name>
    <dbReference type="NCBI Taxonomy" id="690879"/>
    <lineage>
        <taxon>Bacteria</taxon>
        <taxon>Pseudomonadati</taxon>
        <taxon>Verrucomicrobiota</taxon>
        <taxon>Terrimicrobiia</taxon>
        <taxon>Terrimicrobiales</taxon>
        <taxon>Terrimicrobiaceae</taxon>
        <taxon>Terrimicrobium</taxon>
    </lineage>
</organism>
<dbReference type="InParanoid" id="A0A146G346"/>
<evidence type="ECO:0000256" key="4">
    <source>
        <dbReference type="ARBA" id="ARBA00022840"/>
    </source>
</evidence>
<dbReference type="Pfam" id="PF08402">
    <property type="entry name" value="TOBE_2"/>
    <property type="match status" value="1"/>
</dbReference>
<dbReference type="Gene3D" id="2.40.50.100">
    <property type="match status" value="1"/>
</dbReference>
<dbReference type="FunCoup" id="A0A146G346">
    <property type="interactions" value="253"/>
</dbReference>
<evidence type="ECO:0000313" key="9">
    <source>
        <dbReference type="EMBL" id="GAT32071.1"/>
    </source>
</evidence>
<dbReference type="InterPro" id="IPR003593">
    <property type="entry name" value="AAA+_ATPase"/>
</dbReference>
<comment type="subunit">
    <text evidence="7">The complex is composed of two ATP-binding proteins (PotA), two transmembrane proteins (PotB and PotC) and a solute-binding protein (PotD).</text>
</comment>
<dbReference type="NCBIfam" id="TIGR01187">
    <property type="entry name" value="potA"/>
    <property type="match status" value="1"/>
</dbReference>
<dbReference type="GO" id="GO:0016887">
    <property type="term" value="F:ATP hydrolysis activity"/>
    <property type="evidence" value="ECO:0007669"/>
    <property type="project" value="InterPro"/>
</dbReference>
<dbReference type="InterPro" id="IPR005893">
    <property type="entry name" value="PotA-like"/>
</dbReference>
<keyword evidence="3 7" id="KW-0547">Nucleotide-binding</keyword>
<evidence type="ECO:0000259" key="8">
    <source>
        <dbReference type="PROSITE" id="PS50893"/>
    </source>
</evidence>
<evidence type="ECO:0000256" key="7">
    <source>
        <dbReference type="RuleBase" id="RU364083"/>
    </source>
</evidence>
<dbReference type="InterPro" id="IPR008995">
    <property type="entry name" value="Mo/tungstate-bd_C_term_dom"/>
</dbReference>
<dbReference type="Gene3D" id="3.40.50.300">
    <property type="entry name" value="P-loop containing nucleotide triphosphate hydrolases"/>
    <property type="match status" value="1"/>
</dbReference>
<dbReference type="STRING" id="690879.TSACC_2468"/>
<keyword evidence="5 7" id="KW-1278">Translocase</keyword>
<comment type="function">
    <text evidence="7">Part of the ABC transporter complex PotABCD involved in spermidine/putrescine import. Responsible for energy coupling to the transport system.</text>
</comment>
<keyword evidence="2 7" id="KW-1003">Cell membrane</keyword>
<dbReference type="Proteomes" id="UP000076023">
    <property type="component" value="Unassembled WGS sequence"/>
</dbReference>
<dbReference type="PROSITE" id="PS00211">
    <property type="entry name" value="ABC_TRANSPORTER_1"/>
    <property type="match status" value="1"/>
</dbReference>
<gene>
    <name evidence="7" type="primary">potA</name>
    <name evidence="9" type="ORF">TSACC_2468</name>
</gene>
<dbReference type="FunFam" id="3.40.50.300:FF:000042">
    <property type="entry name" value="Maltose/maltodextrin ABC transporter, ATP-binding protein"/>
    <property type="match status" value="1"/>
</dbReference>
<comment type="catalytic activity">
    <reaction evidence="7">
        <text>ATP + H2O + polyamine-[polyamine-binding protein]Side 1 = ADP + phosphate + polyamineSide 2 + [polyamine-binding protein]Side 1.</text>
        <dbReference type="EC" id="7.6.2.11"/>
    </reaction>
</comment>
<sequence>MVRAVAAMVELRSISKVFGNFTALQEVSFEIKEGEFMTFLGPSGCGKTTCLRLISGFDTPTKGQVFIGGKDVTFDPPYRRDVNQVFQSYALFPHLTIADNIAFGLRMKKVPSAEIKRRVDNVIGMTALEQFVHRKPAQLSGGQRQRVALARAIVCEPKVLLLDEPLSALDAKLRTQMRVELKQLQKKLGITFIFVTHDQEEALTMSDRVAVLNNGRVEQIGTVNEIYYKPATRFVATFIGETNIIEATVLSRGSRTVRCRLEGGLELEVASVDPTHEGKILLSLRPEKVRLSRNKPEGRNVFPGRISAEIFKGAVDDITLVVEGGLELGALLTNDGQEEYDFHEGESVFCRIQPEDINIVAS</sequence>
<keyword evidence="6 7" id="KW-0472">Membrane</keyword>
<dbReference type="CDD" id="cd03300">
    <property type="entry name" value="ABC_PotA_N"/>
    <property type="match status" value="1"/>
</dbReference>
<dbReference type="RefSeq" id="WP_075077924.1">
    <property type="nucleotide sequence ID" value="NZ_BDCO01000002.1"/>
</dbReference>
<evidence type="ECO:0000313" key="10">
    <source>
        <dbReference type="Proteomes" id="UP000076023"/>
    </source>
</evidence>
<dbReference type="InterPro" id="IPR017879">
    <property type="entry name" value="PotA_ATP-bd"/>
</dbReference>